<feature type="compositionally biased region" description="Basic and acidic residues" evidence="1">
    <location>
        <begin position="59"/>
        <end position="68"/>
    </location>
</feature>
<dbReference type="GO" id="GO:1905762">
    <property type="term" value="F:CCR4-NOT complex binding"/>
    <property type="evidence" value="ECO:0007669"/>
    <property type="project" value="TreeGrafter"/>
</dbReference>
<sequence length="872" mass="93248">MAANRQDTAASASVNSLVHYFQQPGVRWLALAGLGTGSVLIATRFLSQPPPKVSKKSSRRDDDGRGREFSPSTTSSGKAKRDRFKEDVEPVAIFWDAENCAPPTGSSGRSVALAVRAAIQNLEQGPIVSFKAYLELSSEMQAPNAVQVQLRSELQGCGVSLIDTPKSGRKDVADKMMITDLLAYAIDQPAPATVVLISGDRDFAYPLGILRNRGYSVVLVTPPIGAVPILEASANVVMSWRQDVLGVQTNKDGKPYSSYSKTGPNTPSKNGQYSSSSNQHASNQPSAGTSIGKPPGALKHQDRRPSNRTLQLFDPLIKLLEQIKKEGNSKPLRSMVAARLVQLDRGIFVRAGAAKWAEYAAVAEAAGIVNLGSSGATGHEWVALKDSARAAASVSMMSSNPSGSSGTPNRRKPATYWTPNTSSNKSSSIPTKLKPFLPLIEICKEQRSQGNPKPLCSFVGTQLAVLARQGVVDAYTLAGVSGWREYIAAAEQAGIARSAPTDHEGVFVVELHPKYLSLHTGQVTVSAGCIADTATTPTPSVDKKISAVKKGFLDFGALKGTPKTESPSKDANARKRRTIFNGHDIPLVFSPLATLLLEQMAEGRNYSTDYFCHSIICTQRSSVVVPGLKVKSAEDFQEHVEAAVAAKIVTTEPGFKPGVRHLRLHPCLVCPGSKTSIADGEDEDPDENAAHSSQPFFRTNLFSFGKSKDKPDPNANLSDGKSEEQKKQDLEALRKETSQVLASLQRSTSSEGYTASGPVPADNAIRFRPLIDSLVSLNEEGGAVVTKTKLSSEVAKRNPGPGGIGAFYQSLGSTGFSDYLQQAKEKGLVQITDSEGRVLGPSTSLIGLTEYSSRVNRPANSRCTTNHYNAQQ</sequence>
<keyword evidence="4" id="KW-1185">Reference proteome</keyword>
<feature type="domain" description="NYN" evidence="2">
    <location>
        <begin position="91"/>
        <end position="222"/>
    </location>
</feature>
<organism evidence="3 4">
    <name type="scientific">Ustilago bromivora</name>
    <dbReference type="NCBI Taxonomy" id="307758"/>
    <lineage>
        <taxon>Eukaryota</taxon>
        <taxon>Fungi</taxon>
        <taxon>Dikarya</taxon>
        <taxon>Basidiomycota</taxon>
        <taxon>Ustilaginomycotina</taxon>
        <taxon>Ustilaginomycetes</taxon>
        <taxon>Ustilaginales</taxon>
        <taxon>Ustilaginaceae</taxon>
        <taxon>Ustilago</taxon>
    </lineage>
</organism>
<dbReference type="PANTHER" id="PTHR14379:SF3">
    <property type="entry name" value="MEIOSIS REGULATOR AND MRNA STABILITY FACTOR 1"/>
    <property type="match status" value="1"/>
</dbReference>
<proteinExistence type="predicted"/>
<gene>
    <name evidence="3" type="ORF">UBRO2_00680</name>
</gene>
<evidence type="ECO:0000313" key="3">
    <source>
        <dbReference type="EMBL" id="SYW75446.1"/>
    </source>
</evidence>
<feature type="compositionally biased region" description="Polar residues" evidence="1">
    <location>
        <begin position="417"/>
        <end position="429"/>
    </location>
</feature>
<feature type="compositionally biased region" description="Basic and acidic residues" evidence="1">
    <location>
        <begin position="720"/>
        <end position="737"/>
    </location>
</feature>
<name>A0A8H8QHT0_9BASI</name>
<feature type="region of interest" description="Disordered" evidence="1">
    <location>
        <begin position="395"/>
        <end position="429"/>
    </location>
</feature>
<dbReference type="EMBL" id="ULHB01000007">
    <property type="protein sequence ID" value="SYW75446.1"/>
    <property type="molecule type" value="Genomic_DNA"/>
</dbReference>
<dbReference type="CDD" id="cd10910">
    <property type="entry name" value="PIN_limkain_b1_N_like"/>
    <property type="match status" value="1"/>
</dbReference>
<dbReference type="Proteomes" id="UP000658997">
    <property type="component" value="Unassembled WGS sequence"/>
</dbReference>
<feature type="region of interest" description="Disordered" evidence="1">
    <location>
        <begin position="703"/>
        <end position="761"/>
    </location>
</feature>
<dbReference type="InterPro" id="IPR021139">
    <property type="entry name" value="NYN"/>
</dbReference>
<feature type="compositionally biased region" description="Low complexity" evidence="1">
    <location>
        <begin position="395"/>
        <end position="408"/>
    </location>
</feature>
<feature type="compositionally biased region" description="Polar residues" evidence="1">
    <location>
        <begin position="738"/>
        <end position="753"/>
    </location>
</feature>
<reference evidence="3" key="1">
    <citation type="submission" date="2018-08" db="EMBL/GenBank/DDBJ databases">
        <authorList>
            <person name="Guldener U."/>
        </authorList>
    </citation>
    <scope>NUCLEOTIDE SEQUENCE</scope>
    <source>
        <strain evidence="3">UB2</strain>
    </source>
</reference>
<dbReference type="Gene3D" id="3.40.50.1010">
    <property type="entry name" value="5'-nuclease"/>
    <property type="match status" value="1"/>
</dbReference>
<feature type="region of interest" description="Disordered" evidence="1">
    <location>
        <begin position="48"/>
        <end position="83"/>
    </location>
</feature>
<feature type="compositionally biased region" description="Polar residues" evidence="1">
    <location>
        <begin position="257"/>
        <end position="289"/>
    </location>
</feature>
<dbReference type="PANTHER" id="PTHR14379">
    <property type="entry name" value="LIMKAIN B LKAP"/>
    <property type="match status" value="1"/>
</dbReference>
<evidence type="ECO:0000256" key="1">
    <source>
        <dbReference type="SAM" id="MobiDB-lite"/>
    </source>
</evidence>
<comment type="caution">
    <text evidence="3">The sequence shown here is derived from an EMBL/GenBank/DDBJ whole genome shotgun (WGS) entry which is preliminary data.</text>
</comment>
<evidence type="ECO:0000313" key="4">
    <source>
        <dbReference type="Proteomes" id="UP000658997"/>
    </source>
</evidence>
<protein>
    <recommendedName>
        <fullName evidence="2">NYN domain-containing protein</fullName>
    </recommendedName>
</protein>
<feature type="region of interest" description="Disordered" evidence="1">
    <location>
        <begin position="249"/>
        <end position="307"/>
    </location>
</feature>
<dbReference type="GO" id="GO:0010468">
    <property type="term" value="P:regulation of gene expression"/>
    <property type="evidence" value="ECO:0007669"/>
    <property type="project" value="InterPro"/>
</dbReference>
<dbReference type="InterPro" id="IPR024768">
    <property type="entry name" value="Marf1"/>
</dbReference>
<dbReference type="GO" id="GO:0005777">
    <property type="term" value="C:peroxisome"/>
    <property type="evidence" value="ECO:0007669"/>
    <property type="project" value="InterPro"/>
</dbReference>
<dbReference type="AlphaFoldDB" id="A0A8H8QHT0"/>
<dbReference type="Pfam" id="PF01936">
    <property type="entry name" value="NYN"/>
    <property type="match status" value="1"/>
</dbReference>
<evidence type="ECO:0000259" key="2">
    <source>
        <dbReference type="Pfam" id="PF01936"/>
    </source>
</evidence>
<accession>A0A8H8QHT0</accession>
<dbReference type="GO" id="GO:0004540">
    <property type="term" value="F:RNA nuclease activity"/>
    <property type="evidence" value="ECO:0007669"/>
    <property type="project" value="InterPro"/>
</dbReference>